<accession>A0A2A9NNK0</accession>
<feature type="region of interest" description="Disordered" evidence="2">
    <location>
        <begin position="71"/>
        <end position="106"/>
    </location>
</feature>
<feature type="region of interest" description="Disordered" evidence="2">
    <location>
        <begin position="481"/>
        <end position="522"/>
    </location>
</feature>
<keyword evidence="3" id="KW-0812">Transmembrane</keyword>
<dbReference type="EMBL" id="KZ302035">
    <property type="protein sequence ID" value="PFH49252.1"/>
    <property type="molecule type" value="Genomic_DNA"/>
</dbReference>
<feature type="region of interest" description="Disordered" evidence="2">
    <location>
        <begin position="595"/>
        <end position="652"/>
    </location>
</feature>
<feature type="compositionally biased region" description="Polar residues" evidence="2">
    <location>
        <begin position="508"/>
        <end position="517"/>
    </location>
</feature>
<evidence type="ECO:0000313" key="5">
    <source>
        <dbReference type="Proteomes" id="UP000242287"/>
    </source>
</evidence>
<evidence type="ECO:0000256" key="2">
    <source>
        <dbReference type="SAM" id="MobiDB-lite"/>
    </source>
</evidence>
<feature type="compositionally biased region" description="Acidic residues" evidence="2">
    <location>
        <begin position="86"/>
        <end position="99"/>
    </location>
</feature>
<feature type="coiled-coil region" evidence="1">
    <location>
        <begin position="216"/>
        <end position="275"/>
    </location>
</feature>
<dbReference type="AlphaFoldDB" id="A0A2A9NNK0"/>
<keyword evidence="3" id="KW-1133">Transmembrane helix</keyword>
<name>A0A2A9NNK0_9AGAR</name>
<evidence type="ECO:0000256" key="1">
    <source>
        <dbReference type="SAM" id="Coils"/>
    </source>
</evidence>
<dbReference type="Proteomes" id="UP000242287">
    <property type="component" value="Unassembled WGS sequence"/>
</dbReference>
<feature type="region of interest" description="Disordered" evidence="2">
    <location>
        <begin position="738"/>
        <end position="787"/>
    </location>
</feature>
<proteinExistence type="predicted"/>
<keyword evidence="5" id="KW-1185">Reference proteome</keyword>
<feature type="transmembrane region" description="Helical" evidence="3">
    <location>
        <begin position="801"/>
        <end position="819"/>
    </location>
</feature>
<feature type="region of interest" description="Disordered" evidence="2">
    <location>
        <begin position="1"/>
        <end position="47"/>
    </location>
</feature>
<reference evidence="4 5" key="1">
    <citation type="submission" date="2014-02" db="EMBL/GenBank/DDBJ databases">
        <title>Transposable element dynamics among asymbiotic and ectomycorrhizal Amanita fungi.</title>
        <authorList>
            <consortium name="DOE Joint Genome Institute"/>
            <person name="Hess J."/>
            <person name="Skrede I."/>
            <person name="Wolfe B."/>
            <person name="LaButti K."/>
            <person name="Ohm R.A."/>
            <person name="Grigoriev I.V."/>
            <person name="Pringle A."/>
        </authorList>
    </citation>
    <scope>NUCLEOTIDE SEQUENCE [LARGE SCALE GENOMIC DNA]</scope>
    <source>
        <strain evidence="4 5">SKay4041</strain>
    </source>
</reference>
<gene>
    <name evidence="4" type="ORF">AMATHDRAFT_63527</name>
</gene>
<organism evidence="4 5">
    <name type="scientific">Amanita thiersii Skay4041</name>
    <dbReference type="NCBI Taxonomy" id="703135"/>
    <lineage>
        <taxon>Eukaryota</taxon>
        <taxon>Fungi</taxon>
        <taxon>Dikarya</taxon>
        <taxon>Basidiomycota</taxon>
        <taxon>Agaricomycotina</taxon>
        <taxon>Agaricomycetes</taxon>
        <taxon>Agaricomycetidae</taxon>
        <taxon>Agaricales</taxon>
        <taxon>Pluteineae</taxon>
        <taxon>Amanitaceae</taxon>
        <taxon>Amanita</taxon>
    </lineage>
</organism>
<feature type="compositionally biased region" description="Low complexity" evidence="2">
    <location>
        <begin position="741"/>
        <end position="768"/>
    </location>
</feature>
<protein>
    <submittedName>
        <fullName evidence="4">Uncharacterized protein</fullName>
    </submittedName>
</protein>
<keyword evidence="3" id="KW-0472">Membrane</keyword>
<evidence type="ECO:0000256" key="3">
    <source>
        <dbReference type="SAM" id="Phobius"/>
    </source>
</evidence>
<sequence>MLASKTETPRPRPPAKARRSTSTNRVLTASASSPPPSYADSFAISANRSLPYSTTEEVLVRKGKEDVDELASDDAWGFHSRHHNDDDDEGREGMDDGGAEEPMSPELVLSEILDKADDIFRERRNDEVSSMTAAARSLYEENVALRNKHNTLAGHMTQPDSPPSMDSPLPTMPLFTTPSRYNYTYSHSTPERLSDLSRPFIRRGHVQRISMSGADVAYLADQNAELLEKLEKLEYESTHADQSGRRQLKRLEKEIADLREELEKTQARSEELEEKTKHGWNSEQVINAVAKKKLEREAKMRALRNLGHSGGSSEETEVKSFAPEGSSFGGPSSGYSFMTPSHPNARMQASSVNLPRQIEEAVGMRAVTAPFPANPSPRQKMSAPANADISEERPEITLINQLMEKMVELQEANTRIIEQQVETTKQLQAFQRETEQMNKAYQSLGEPFQVEDLSDSEHNASESTKFYSFSQGADRRLRTGQAGKFGAARHRRRTLGSGDVKDAKSANERLTASTSKLNLPVPFPPSPNLSRHRSCTSLHNAFASPALSSLSLDDHLEPSPSLPTLQSELGKAFSEDMGEGSNFHLRTTSIFTMPSQPLSSISLPPSPSPSPGRLQARRAATSAAGNKDEPDMPGPPTPMSLAPRGNSLQLHPQEAPRTPVMDLLRPLEVNSSGLQSPRYYRMSQTVRSRTDRWVRGRFGNSLIGVVEDVMSEPPPPPPAPLGVSQRLAQAFESVVEGFTGSGSDPAGGSDDGVGSSTPSSRRSSVSTVYEDATSLSPSPPDRAATGIKKERQGIGKVVLELWLWLQFVVIIFVFLWAMARRGPKSVLFEGADGKKGVTVRR</sequence>
<dbReference type="OrthoDB" id="2670688at2759"/>
<keyword evidence="1" id="KW-0175">Coiled coil</keyword>
<evidence type="ECO:0000313" key="4">
    <source>
        <dbReference type="EMBL" id="PFH49252.1"/>
    </source>
</evidence>
<feature type="region of interest" description="Disordered" evidence="2">
    <location>
        <begin position="306"/>
        <end position="333"/>
    </location>
</feature>